<protein>
    <submittedName>
        <fullName evidence="2">Putative signaling protein</fullName>
    </submittedName>
</protein>
<dbReference type="Gene3D" id="3.30.70.270">
    <property type="match status" value="1"/>
</dbReference>
<comment type="caution">
    <text evidence="2">The sequence shown here is derived from an EMBL/GenBank/DDBJ whole genome shotgun (WGS) entry which is preliminary data.</text>
</comment>
<accession>A0A645DV22</accession>
<dbReference type="GO" id="GO:0052621">
    <property type="term" value="F:diguanylate cyclase activity"/>
    <property type="evidence" value="ECO:0007669"/>
    <property type="project" value="TreeGrafter"/>
</dbReference>
<dbReference type="InterPro" id="IPR000160">
    <property type="entry name" value="GGDEF_dom"/>
</dbReference>
<dbReference type="PANTHER" id="PTHR45138">
    <property type="entry name" value="REGULATORY COMPONENTS OF SENSORY TRANSDUCTION SYSTEM"/>
    <property type="match status" value="1"/>
</dbReference>
<proteinExistence type="predicted"/>
<evidence type="ECO:0000259" key="1">
    <source>
        <dbReference type="PROSITE" id="PS50887"/>
    </source>
</evidence>
<sequence length="186" mass="20853">MGQLNYAAFKIDGTEQKKIQDLVNLDPLTSLYNRLYLDQRLQTDLDTCFEDNKPLSLIFLDLDCFKEVNDLNGHPTGDRVLQSVARLLRANIRSQDGWIARYGGDEFVICLPAIDADTAHRIAERLRLVLAGEPLDCEGTDVSISCSIGVHTVTRGSEEKTPEDLMKAADHKMYLAKERGRNNVVS</sequence>
<dbReference type="GO" id="GO:1902201">
    <property type="term" value="P:negative regulation of bacterial-type flagellum-dependent cell motility"/>
    <property type="evidence" value="ECO:0007669"/>
    <property type="project" value="TreeGrafter"/>
</dbReference>
<evidence type="ECO:0000313" key="2">
    <source>
        <dbReference type="EMBL" id="MPM92192.1"/>
    </source>
</evidence>
<dbReference type="InterPro" id="IPR029787">
    <property type="entry name" value="Nucleotide_cyclase"/>
</dbReference>
<dbReference type="InterPro" id="IPR050469">
    <property type="entry name" value="Diguanylate_Cyclase"/>
</dbReference>
<reference evidence="2" key="1">
    <citation type="submission" date="2019-08" db="EMBL/GenBank/DDBJ databases">
        <authorList>
            <person name="Kucharzyk K."/>
            <person name="Murdoch R.W."/>
            <person name="Higgins S."/>
            <person name="Loffler F."/>
        </authorList>
    </citation>
    <scope>NUCLEOTIDE SEQUENCE</scope>
</reference>
<dbReference type="InterPro" id="IPR043128">
    <property type="entry name" value="Rev_trsase/Diguanyl_cyclase"/>
</dbReference>
<gene>
    <name evidence="2" type="ORF">SDC9_139327</name>
</gene>
<dbReference type="PROSITE" id="PS50887">
    <property type="entry name" value="GGDEF"/>
    <property type="match status" value="1"/>
</dbReference>
<dbReference type="FunFam" id="3.30.70.270:FF:000001">
    <property type="entry name" value="Diguanylate cyclase domain protein"/>
    <property type="match status" value="1"/>
</dbReference>
<dbReference type="NCBIfam" id="TIGR00254">
    <property type="entry name" value="GGDEF"/>
    <property type="match status" value="1"/>
</dbReference>
<dbReference type="SMART" id="SM00267">
    <property type="entry name" value="GGDEF"/>
    <property type="match status" value="1"/>
</dbReference>
<dbReference type="Pfam" id="PF00990">
    <property type="entry name" value="GGDEF"/>
    <property type="match status" value="1"/>
</dbReference>
<dbReference type="CDD" id="cd01949">
    <property type="entry name" value="GGDEF"/>
    <property type="match status" value="1"/>
</dbReference>
<name>A0A645DV22_9ZZZZ</name>
<organism evidence="2">
    <name type="scientific">bioreactor metagenome</name>
    <dbReference type="NCBI Taxonomy" id="1076179"/>
    <lineage>
        <taxon>unclassified sequences</taxon>
        <taxon>metagenomes</taxon>
        <taxon>ecological metagenomes</taxon>
    </lineage>
</organism>
<dbReference type="SUPFAM" id="SSF55073">
    <property type="entry name" value="Nucleotide cyclase"/>
    <property type="match status" value="1"/>
</dbReference>
<dbReference type="AlphaFoldDB" id="A0A645DV22"/>
<dbReference type="PANTHER" id="PTHR45138:SF9">
    <property type="entry name" value="DIGUANYLATE CYCLASE DGCM-RELATED"/>
    <property type="match status" value="1"/>
</dbReference>
<feature type="domain" description="GGDEF" evidence="1">
    <location>
        <begin position="53"/>
        <end position="186"/>
    </location>
</feature>
<dbReference type="EMBL" id="VSSQ01039165">
    <property type="protein sequence ID" value="MPM92192.1"/>
    <property type="molecule type" value="Genomic_DNA"/>
</dbReference>
<dbReference type="GO" id="GO:0005886">
    <property type="term" value="C:plasma membrane"/>
    <property type="evidence" value="ECO:0007669"/>
    <property type="project" value="TreeGrafter"/>
</dbReference>
<dbReference type="GO" id="GO:0043709">
    <property type="term" value="P:cell adhesion involved in single-species biofilm formation"/>
    <property type="evidence" value="ECO:0007669"/>
    <property type="project" value="TreeGrafter"/>
</dbReference>